<proteinExistence type="predicted"/>
<dbReference type="InterPro" id="IPR046848">
    <property type="entry name" value="E_motif"/>
</dbReference>
<dbReference type="Pfam" id="PF13041">
    <property type="entry name" value="PPR_2"/>
    <property type="match status" value="2"/>
</dbReference>
<dbReference type="NCBIfam" id="TIGR00756">
    <property type="entry name" value="PPR"/>
    <property type="match status" value="4"/>
</dbReference>
<keyword evidence="4" id="KW-1185">Reference proteome</keyword>
<dbReference type="EMBL" id="BSYO01000004">
    <property type="protein sequence ID" value="GMH04149.1"/>
    <property type="molecule type" value="Genomic_DNA"/>
</dbReference>
<protein>
    <recommendedName>
        <fullName evidence="5">Pentatricopeptide repeat-containing protein</fullName>
    </recommendedName>
</protein>
<dbReference type="AlphaFoldDB" id="A0AAD3S4L0"/>
<feature type="repeat" description="PPR" evidence="2">
    <location>
        <begin position="199"/>
        <end position="233"/>
    </location>
</feature>
<dbReference type="InterPro" id="IPR046960">
    <property type="entry name" value="PPR_At4g14850-like_plant"/>
</dbReference>
<feature type="repeat" description="PPR" evidence="2">
    <location>
        <begin position="269"/>
        <end position="303"/>
    </location>
</feature>
<dbReference type="Pfam" id="PF01535">
    <property type="entry name" value="PPR"/>
    <property type="match status" value="4"/>
</dbReference>
<organism evidence="3 4">
    <name type="scientific">Nepenthes gracilis</name>
    <name type="common">Slender pitcher plant</name>
    <dbReference type="NCBI Taxonomy" id="150966"/>
    <lineage>
        <taxon>Eukaryota</taxon>
        <taxon>Viridiplantae</taxon>
        <taxon>Streptophyta</taxon>
        <taxon>Embryophyta</taxon>
        <taxon>Tracheophyta</taxon>
        <taxon>Spermatophyta</taxon>
        <taxon>Magnoliopsida</taxon>
        <taxon>eudicotyledons</taxon>
        <taxon>Gunneridae</taxon>
        <taxon>Pentapetalae</taxon>
        <taxon>Caryophyllales</taxon>
        <taxon>Nepenthaceae</taxon>
        <taxon>Nepenthes</taxon>
    </lineage>
</organism>
<keyword evidence="1" id="KW-0677">Repeat</keyword>
<dbReference type="PROSITE" id="PS51375">
    <property type="entry name" value="PPR"/>
    <property type="match status" value="4"/>
</dbReference>
<sequence length="584" mass="64632">MGFYVLLTNLLSLAFRRKKAPVFSAPFDFRTNYHSLQFNHLLDSCSSLRDLEQIHALIITSGSLRLLTLATKLVSSASTWSPTMDYAQKMFDKMPERDVFSWNTLIRGYANMGPCREALILYKNMHQAGLLPDSYTFPFVVRSCAVISAMREGKQAHCNVIKSGFNSDVFVRSSLVAMYSQGGEILNMELVFEEQVTTNIVSLTSMIAGYVQNGFLREGLGVFLDMLASGSQPNAVTLVSVLPACAGLELFNMGRLIHGFGVKMGADSEISFVNALIALYGKQGNVDMARSLFDQMQVRTLVSWNAIIAAYEQNDAGGNAVKIFLRMQHEKVEYDYITMVTVISACTSLGALGTGRWIHELVKNKGLKTNVSIQNALIDMYSKCGNIELAMDVFEGLPYKSVVSYTALIGACASHGRAVDALKLFSKMKELGIMPNSFTFIAVLTACRHAGLIAEGKKHFESMMKDYSIVPGSEHCACVVDLLGRSGSLEEAYEFVLRMPVEPDVGVWGALLGACRIHGNVELAELVSKRVFQLGPPTVSFHVLMFHIFAEAGRWDDAHRMRKMMDRELEKIPGHSLVEVNRIH</sequence>
<dbReference type="PANTHER" id="PTHR47926">
    <property type="entry name" value="PENTATRICOPEPTIDE REPEAT-CONTAINING PROTEIN"/>
    <property type="match status" value="1"/>
</dbReference>
<dbReference type="FunFam" id="1.25.40.10:FF:000470">
    <property type="entry name" value="Pentatricopeptide repeat-containing protein At5g66520"/>
    <property type="match status" value="1"/>
</dbReference>
<evidence type="ECO:0000313" key="4">
    <source>
        <dbReference type="Proteomes" id="UP001279734"/>
    </source>
</evidence>
<evidence type="ECO:0000313" key="3">
    <source>
        <dbReference type="EMBL" id="GMH04149.1"/>
    </source>
</evidence>
<dbReference type="GO" id="GO:0003723">
    <property type="term" value="F:RNA binding"/>
    <property type="evidence" value="ECO:0007669"/>
    <property type="project" value="InterPro"/>
</dbReference>
<dbReference type="Pfam" id="PF20431">
    <property type="entry name" value="E_motif"/>
    <property type="match status" value="1"/>
</dbReference>
<accession>A0AAD3S4L0</accession>
<dbReference type="Gene3D" id="1.25.40.10">
    <property type="entry name" value="Tetratricopeptide repeat domain"/>
    <property type="match status" value="5"/>
</dbReference>
<evidence type="ECO:0000256" key="2">
    <source>
        <dbReference type="PROSITE-ProRule" id="PRU00708"/>
    </source>
</evidence>
<reference evidence="3" key="1">
    <citation type="submission" date="2023-05" db="EMBL/GenBank/DDBJ databases">
        <title>Nepenthes gracilis genome sequencing.</title>
        <authorList>
            <person name="Fukushima K."/>
        </authorList>
    </citation>
    <scope>NUCLEOTIDE SEQUENCE</scope>
    <source>
        <strain evidence="3">SING2019-196</strain>
    </source>
</reference>
<dbReference type="FunFam" id="1.25.40.10:FF:000396">
    <property type="entry name" value="Pentatricopeptide repeat-containing protein At2g36730"/>
    <property type="match status" value="1"/>
</dbReference>
<dbReference type="InterPro" id="IPR011990">
    <property type="entry name" value="TPR-like_helical_dom_sf"/>
</dbReference>
<evidence type="ECO:0008006" key="5">
    <source>
        <dbReference type="Google" id="ProtNLM"/>
    </source>
</evidence>
<comment type="caution">
    <text evidence="3">The sequence shown here is derived from an EMBL/GenBank/DDBJ whole genome shotgun (WGS) entry which is preliminary data.</text>
</comment>
<feature type="repeat" description="PPR" evidence="2">
    <location>
        <begin position="98"/>
        <end position="132"/>
    </location>
</feature>
<name>A0AAD3S4L0_NEPGR</name>
<dbReference type="FunFam" id="1.25.40.10:FF:000090">
    <property type="entry name" value="Pentatricopeptide repeat-containing protein, chloroplastic"/>
    <property type="match status" value="1"/>
</dbReference>
<dbReference type="InterPro" id="IPR002885">
    <property type="entry name" value="PPR_rpt"/>
</dbReference>
<gene>
    <name evidence="3" type="ORF">Nepgr_005988</name>
</gene>
<dbReference type="Proteomes" id="UP001279734">
    <property type="component" value="Unassembled WGS sequence"/>
</dbReference>
<dbReference type="PANTHER" id="PTHR47926:SF454">
    <property type="entry name" value="REPEAT-CONTAINING PROTEIN, PUTATIVE-RELATED"/>
    <property type="match status" value="1"/>
</dbReference>
<evidence type="ECO:0000256" key="1">
    <source>
        <dbReference type="ARBA" id="ARBA00022737"/>
    </source>
</evidence>
<dbReference type="GO" id="GO:0009451">
    <property type="term" value="P:RNA modification"/>
    <property type="evidence" value="ECO:0007669"/>
    <property type="project" value="InterPro"/>
</dbReference>
<feature type="repeat" description="PPR" evidence="2">
    <location>
        <begin position="401"/>
        <end position="435"/>
    </location>
</feature>